<reference evidence="1" key="1">
    <citation type="submission" date="2021-01" db="EMBL/GenBank/DDBJ databases">
        <title>Adiantum capillus-veneris genome.</title>
        <authorList>
            <person name="Fang Y."/>
            <person name="Liao Q."/>
        </authorList>
    </citation>
    <scope>NUCLEOTIDE SEQUENCE</scope>
    <source>
        <strain evidence="1">H3</strain>
        <tissue evidence="1">Leaf</tissue>
    </source>
</reference>
<name>A0A9D4ZE35_ADICA</name>
<evidence type="ECO:0000313" key="2">
    <source>
        <dbReference type="Proteomes" id="UP000886520"/>
    </source>
</evidence>
<evidence type="ECO:0000313" key="1">
    <source>
        <dbReference type="EMBL" id="KAI5072098.1"/>
    </source>
</evidence>
<proteinExistence type="predicted"/>
<organism evidence="1 2">
    <name type="scientific">Adiantum capillus-veneris</name>
    <name type="common">Maidenhair fern</name>
    <dbReference type="NCBI Taxonomy" id="13818"/>
    <lineage>
        <taxon>Eukaryota</taxon>
        <taxon>Viridiplantae</taxon>
        <taxon>Streptophyta</taxon>
        <taxon>Embryophyta</taxon>
        <taxon>Tracheophyta</taxon>
        <taxon>Polypodiopsida</taxon>
        <taxon>Polypodiidae</taxon>
        <taxon>Polypodiales</taxon>
        <taxon>Pteridineae</taxon>
        <taxon>Pteridaceae</taxon>
        <taxon>Vittarioideae</taxon>
        <taxon>Adiantum</taxon>
    </lineage>
</organism>
<gene>
    <name evidence="1" type="ORF">GOP47_0012204</name>
</gene>
<comment type="caution">
    <text evidence="1">The sequence shown here is derived from an EMBL/GenBank/DDBJ whole genome shotgun (WGS) entry which is preliminary data.</text>
</comment>
<dbReference type="Proteomes" id="UP000886520">
    <property type="component" value="Chromosome 12"/>
</dbReference>
<sequence>MLQQGHEICTLPPIEAGLQDHPLRDYTQREIREREARIELKDVSALESYSIPYKRQNANVLWTQQSAAVNTTSNTGGSFNR</sequence>
<protein>
    <submittedName>
        <fullName evidence="1">Uncharacterized protein</fullName>
    </submittedName>
</protein>
<accession>A0A9D4ZE35</accession>
<keyword evidence="2" id="KW-1185">Reference proteome</keyword>
<dbReference type="EMBL" id="JABFUD020000012">
    <property type="protein sequence ID" value="KAI5072098.1"/>
    <property type="molecule type" value="Genomic_DNA"/>
</dbReference>
<dbReference type="AlphaFoldDB" id="A0A9D4ZE35"/>